<evidence type="ECO:0000256" key="1">
    <source>
        <dbReference type="SAM" id="MobiDB-lite"/>
    </source>
</evidence>
<feature type="region of interest" description="Disordered" evidence="1">
    <location>
        <begin position="173"/>
        <end position="206"/>
    </location>
</feature>
<feature type="signal peptide" evidence="2">
    <location>
        <begin position="1"/>
        <end position="18"/>
    </location>
</feature>
<name>A0ABV9MY54_9FLAO</name>
<evidence type="ECO:0000313" key="4">
    <source>
        <dbReference type="Proteomes" id="UP001595953"/>
    </source>
</evidence>
<dbReference type="Proteomes" id="UP001595953">
    <property type="component" value="Unassembled WGS sequence"/>
</dbReference>
<keyword evidence="4" id="KW-1185">Reference proteome</keyword>
<comment type="caution">
    <text evidence="3">The sequence shown here is derived from an EMBL/GenBank/DDBJ whole genome shotgun (WGS) entry which is preliminary data.</text>
</comment>
<dbReference type="SUPFAM" id="SSF81901">
    <property type="entry name" value="HCP-like"/>
    <property type="match status" value="1"/>
</dbReference>
<dbReference type="InterPro" id="IPR011990">
    <property type="entry name" value="TPR-like_helical_dom_sf"/>
</dbReference>
<accession>A0ABV9MY54</accession>
<dbReference type="Gene3D" id="1.25.40.10">
    <property type="entry name" value="Tetratricopeptide repeat domain"/>
    <property type="match status" value="1"/>
</dbReference>
<feature type="chain" id="PRO_5046634982" evidence="2">
    <location>
        <begin position="19"/>
        <end position="535"/>
    </location>
</feature>
<gene>
    <name evidence="3" type="ORF">ACFO5O_01350</name>
</gene>
<dbReference type="PANTHER" id="PTHR11102">
    <property type="entry name" value="SEL-1-LIKE PROTEIN"/>
    <property type="match status" value="1"/>
</dbReference>
<dbReference type="Pfam" id="PF08238">
    <property type="entry name" value="Sel1"/>
    <property type="match status" value="4"/>
</dbReference>
<evidence type="ECO:0000313" key="3">
    <source>
        <dbReference type="EMBL" id="MFC4720951.1"/>
    </source>
</evidence>
<organism evidence="3 4">
    <name type="scientific">Geojedonia litorea</name>
    <dbReference type="NCBI Taxonomy" id="1268269"/>
    <lineage>
        <taxon>Bacteria</taxon>
        <taxon>Pseudomonadati</taxon>
        <taxon>Bacteroidota</taxon>
        <taxon>Flavobacteriia</taxon>
        <taxon>Flavobacteriales</taxon>
        <taxon>Flavobacteriaceae</taxon>
        <taxon>Geojedonia</taxon>
    </lineage>
</organism>
<proteinExistence type="predicted"/>
<keyword evidence="2" id="KW-0732">Signal</keyword>
<reference evidence="4" key="1">
    <citation type="journal article" date="2019" name="Int. J. Syst. Evol. Microbiol.">
        <title>The Global Catalogue of Microorganisms (GCM) 10K type strain sequencing project: providing services to taxonomists for standard genome sequencing and annotation.</title>
        <authorList>
            <consortium name="The Broad Institute Genomics Platform"/>
            <consortium name="The Broad Institute Genome Sequencing Center for Infectious Disease"/>
            <person name="Wu L."/>
            <person name="Ma J."/>
        </authorList>
    </citation>
    <scope>NUCLEOTIDE SEQUENCE [LARGE SCALE GENOMIC DNA]</scope>
    <source>
        <strain evidence="4">CCUG 63682</strain>
    </source>
</reference>
<dbReference type="SMART" id="SM00671">
    <property type="entry name" value="SEL1"/>
    <property type="match status" value="3"/>
</dbReference>
<dbReference type="RefSeq" id="WP_387960191.1">
    <property type="nucleotide sequence ID" value="NZ_JBHSGP010000004.1"/>
</dbReference>
<dbReference type="PANTHER" id="PTHR11102:SF160">
    <property type="entry name" value="ERAD-ASSOCIATED E3 UBIQUITIN-PROTEIN LIGASE COMPONENT HRD3"/>
    <property type="match status" value="1"/>
</dbReference>
<sequence>MKKTFLIALTLLTNFVFAQIQLSDYYDASSTNRQEFSYHIVVRIHKTTGATQFDTRYTATLVQASPDAKGFYNAYGDKKYYSCSQLGDVCKPNNLHLISIRVSYTCNGQQKANVVTFRNLNDVQQMNVAVGAGGEFCEAKDFSMKVMGAALEPMHLGQIMNKINQIGTTKTTQNISNNYNPTTQTISNNYNPTTQTNSKDTPSTESKSYELKLSDIGIPETNASTTSVYQKNYETGQQLSELANNIIDLFTPSPAEIQRREAAAAEYARQKKIAEDLYWEKRILDDRNRFDLLYLPLMDSAIKGNENARMILYFASSALFSTVKVPERQQWFNEAYNNKNPDAYMEVAQEKKEDANWILYAQNAANVGSVDAMLRLADWYDRNKKVIVSGITFTGGDDAKLALEWYTKAAENGSPNAMYYLGMIYKYGQTPSTDNGYGFLKKVFVKHNVVIDEKKALEWFEKSIQPNYPISLFATRWRTITANYVDLSSYFNKESYKELALIYKKGGIVPKDKEKAKELMGLYESYGSHYAKYKF</sequence>
<dbReference type="InterPro" id="IPR050767">
    <property type="entry name" value="Sel1_AlgK"/>
</dbReference>
<evidence type="ECO:0000256" key="2">
    <source>
        <dbReference type="SAM" id="SignalP"/>
    </source>
</evidence>
<protein>
    <submittedName>
        <fullName evidence="3">Tetratricopeptide repeat protein</fullName>
    </submittedName>
</protein>
<dbReference type="InterPro" id="IPR006597">
    <property type="entry name" value="Sel1-like"/>
</dbReference>
<dbReference type="EMBL" id="JBHSGP010000004">
    <property type="protein sequence ID" value="MFC4720951.1"/>
    <property type="molecule type" value="Genomic_DNA"/>
</dbReference>